<comment type="caution">
    <text evidence="2">The sequence shown here is derived from an EMBL/GenBank/DDBJ whole genome shotgun (WGS) entry which is preliminary data.</text>
</comment>
<feature type="chain" id="PRO_5017235863" description="Lipoprotein" evidence="1">
    <location>
        <begin position="19"/>
        <end position="135"/>
    </location>
</feature>
<gene>
    <name evidence="2" type="ORF">D6029_11835</name>
</gene>
<dbReference type="Proteomes" id="UP000276295">
    <property type="component" value="Unassembled WGS sequence"/>
</dbReference>
<keyword evidence="1" id="KW-0732">Signal</keyword>
<keyword evidence="3" id="KW-1185">Reference proteome</keyword>
<evidence type="ECO:0000313" key="2">
    <source>
        <dbReference type="EMBL" id="RJT22960.1"/>
    </source>
</evidence>
<dbReference type="PROSITE" id="PS51257">
    <property type="entry name" value="PROKAR_LIPOPROTEIN"/>
    <property type="match status" value="1"/>
</dbReference>
<accession>A0A3A5JQ77</accession>
<sequence>MMKLKQMIAGVICIVALAGCSALERTEPVRTPQTIITQHVTAEQVKSAIINAGQGRDWIMSEAGPGVINAVQNIRKHSVTVRINYSERNYSINYVSSVNLLASDGEIHRSYNHWVNNLDKDIQKRLAIVAATPAK</sequence>
<reference evidence="2 3" key="1">
    <citation type="submission" date="2018-09" db="EMBL/GenBank/DDBJ databases">
        <title>Draft genome sequence of Buttiauxella izardii CCUG 35510T.</title>
        <authorList>
            <person name="Salva-Serra F."/>
            <person name="Marathe N."/>
            <person name="Moore E."/>
            <person name="Stadler-Svensson L."/>
            <person name="Engstrom-Jakobsson H."/>
        </authorList>
    </citation>
    <scope>NUCLEOTIDE SEQUENCE [LARGE SCALE GENOMIC DNA]</scope>
    <source>
        <strain evidence="2 3">CCUG 35510</strain>
    </source>
</reference>
<dbReference type="RefSeq" id="WP_120064947.1">
    <property type="nucleotide sequence ID" value="NZ_QZWH01000023.1"/>
</dbReference>
<proteinExistence type="predicted"/>
<organism evidence="2 3">
    <name type="scientific">Buttiauxella izardii</name>
    <dbReference type="NCBI Taxonomy" id="82991"/>
    <lineage>
        <taxon>Bacteria</taxon>
        <taxon>Pseudomonadati</taxon>
        <taxon>Pseudomonadota</taxon>
        <taxon>Gammaproteobacteria</taxon>
        <taxon>Enterobacterales</taxon>
        <taxon>Enterobacteriaceae</taxon>
        <taxon>Buttiauxella</taxon>
    </lineage>
</organism>
<evidence type="ECO:0000256" key="1">
    <source>
        <dbReference type="SAM" id="SignalP"/>
    </source>
</evidence>
<feature type="signal peptide" evidence="1">
    <location>
        <begin position="1"/>
        <end position="18"/>
    </location>
</feature>
<protein>
    <recommendedName>
        <fullName evidence="4">Lipoprotein</fullName>
    </recommendedName>
</protein>
<dbReference type="AlphaFoldDB" id="A0A3A5JQ77"/>
<evidence type="ECO:0000313" key="3">
    <source>
        <dbReference type="Proteomes" id="UP000276295"/>
    </source>
</evidence>
<dbReference type="EMBL" id="QZWH01000023">
    <property type="protein sequence ID" value="RJT22960.1"/>
    <property type="molecule type" value="Genomic_DNA"/>
</dbReference>
<name>A0A3A5JQ77_9ENTR</name>
<dbReference type="OrthoDB" id="9815328at2"/>
<evidence type="ECO:0008006" key="4">
    <source>
        <dbReference type="Google" id="ProtNLM"/>
    </source>
</evidence>